<evidence type="ECO:0000313" key="1">
    <source>
        <dbReference type="EMBL" id="KAL1377039.1"/>
    </source>
</evidence>
<dbReference type="EMBL" id="JBEHCU010011224">
    <property type="protein sequence ID" value="KAL1377039.1"/>
    <property type="molecule type" value="Genomic_DNA"/>
</dbReference>
<name>A0ABD1CKX5_CULPP</name>
<organism evidence="1 2">
    <name type="scientific">Culex pipiens pipiens</name>
    <name type="common">Northern house mosquito</name>
    <dbReference type="NCBI Taxonomy" id="38569"/>
    <lineage>
        <taxon>Eukaryota</taxon>
        <taxon>Metazoa</taxon>
        <taxon>Ecdysozoa</taxon>
        <taxon>Arthropoda</taxon>
        <taxon>Hexapoda</taxon>
        <taxon>Insecta</taxon>
        <taxon>Pterygota</taxon>
        <taxon>Neoptera</taxon>
        <taxon>Endopterygota</taxon>
        <taxon>Diptera</taxon>
        <taxon>Nematocera</taxon>
        <taxon>Culicoidea</taxon>
        <taxon>Culicidae</taxon>
        <taxon>Culicinae</taxon>
        <taxon>Culicini</taxon>
        <taxon>Culex</taxon>
        <taxon>Culex</taxon>
    </lineage>
</organism>
<dbReference type="AlphaFoldDB" id="A0ABD1CKX5"/>
<dbReference type="InterPro" id="IPR027417">
    <property type="entry name" value="P-loop_NTPase"/>
</dbReference>
<evidence type="ECO:0000313" key="2">
    <source>
        <dbReference type="Proteomes" id="UP001562425"/>
    </source>
</evidence>
<sequence>MKRQFKPSTVQQDETPKFFEYIRDQAYLDKGNDFQESTPIEQHGLSRDNSIEGSHRLLFMLQKIIGTVLVIEEWSSSFSLQARMFVLSRFALRKVNGIIRTDAVGCGIDIDDIDVVISSTCRATSTRKLAGPGEQKFQLTLAEAGRQPLEPIEIHSNAVEEYAVLYSAVLNDLCEALDQQKQTIKKIHSGMSNTSMTKPSPSGLNQLALNVLRREIILFLRNRFINQLGSARARASLPSHGWRRESSKFLNVPP</sequence>
<protein>
    <submittedName>
        <fullName evidence="1">Uncharacterized protein</fullName>
    </submittedName>
</protein>
<proteinExistence type="predicted"/>
<dbReference type="SUPFAM" id="SSF52540">
    <property type="entry name" value="P-loop containing nucleoside triphosphate hydrolases"/>
    <property type="match status" value="1"/>
</dbReference>
<keyword evidence="2" id="KW-1185">Reference proteome</keyword>
<gene>
    <name evidence="1" type="ORF">pipiens_016527</name>
</gene>
<reference evidence="1 2" key="1">
    <citation type="submission" date="2024-05" db="EMBL/GenBank/DDBJ databases">
        <title>Culex pipiens pipiens assembly and annotation.</title>
        <authorList>
            <person name="Alout H."/>
            <person name="Durand T."/>
        </authorList>
    </citation>
    <scope>NUCLEOTIDE SEQUENCE [LARGE SCALE GENOMIC DNA]</scope>
    <source>
        <strain evidence="1">HA-2024</strain>
        <tissue evidence="1">Whole body</tissue>
    </source>
</reference>
<comment type="caution">
    <text evidence="1">The sequence shown here is derived from an EMBL/GenBank/DDBJ whole genome shotgun (WGS) entry which is preliminary data.</text>
</comment>
<accession>A0ABD1CKX5</accession>
<dbReference type="Proteomes" id="UP001562425">
    <property type="component" value="Unassembled WGS sequence"/>
</dbReference>